<protein>
    <submittedName>
        <fullName evidence="7">Carbamoyl-phosphate synthase large subunit</fullName>
    </submittedName>
</protein>
<dbReference type="AlphaFoldDB" id="A0A1H0BY47"/>
<dbReference type="EMBL" id="FNIR01000001">
    <property type="protein sequence ID" value="SDN50611.1"/>
    <property type="molecule type" value="Genomic_DNA"/>
</dbReference>
<evidence type="ECO:0000313" key="7">
    <source>
        <dbReference type="EMBL" id="SDN50611.1"/>
    </source>
</evidence>
<evidence type="ECO:0000259" key="6">
    <source>
        <dbReference type="PROSITE" id="PS50975"/>
    </source>
</evidence>
<dbReference type="PROSITE" id="PS50975">
    <property type="entry name" value="ATP_GRASP"/>
    <property type="match status" value="1"/>
</dbReference>
<dbReference type="Gene3D" id="3.40.50.20">
    <property type="match status" value="1"/>
</dbReference>
<dbReference type="PANTHER" id="PTHR43585:SF2">
    <property type="entry name" value="ATP-GRASP ENZYME FSQD"/>
    <property type="match status" value="1"/>
</dbReference>
<dbReference type="GO" id="GO:0005524">
    <property type="term" value="F:ATP binding"/>
    <property type="evidence" value="ECO:0007669"/>
    <property type="project" value="UniProtKB-UniRule"/>
</dbReference>
<evidence type="ECO:0000256" key="4">
    <source>
        <dbReference type="PROSITE-ProRule" id="PRU00409"/>
    </source>
</evidence>
<evidence type="ECO:0000256" key="5">
    <source>
        <dbReference type="SAM" id="MobiDB-lite"/>
    </source>
</evidence>
<accession>A0A1H0BY47</accession>
<proteinExistence type="predicted"/>
<dbReference type="InterPro" id="IPR048764">
    <property type="entry name" value="PylC_N"/>
</dbReference>
<dbReference type="InterPro" id="IPR011761">
    <property type="entry name" value="ATP-grasp"/>
</dbReference>
<dbReference type="SUPFAM" id="SSF56059">
    <property type="entry name" value="Glutathione synthetase ATP-binding domain-like"/>
    <property type="match status" value="1"/>
</dbReference>
<dbReference type="Gene3D" id="3.30.1490.20">
    <property type="entry name" value="ATP-grasp fold, A domain"/>
    <property type="match status" value="1"/>
</dbReference>
<feature type="domain" description="ATP-grasp" evidence="6">
    <location>
        <begin position="171"/>
        <end position="341"/>
    </location>
</feature>
<dbReference type="InterPro" id="IPR052032">
    <property type="entry name" value="ATP-dep_AA_Ligase"/>
</dbReference>
<dbReference type="SUPFAM" id="SSF51735">
    <property type="entry name" value="NAD(P)-binding Rossmann-fold domains"/>
    <property type="match status" value="1"/>
</dbReference>
<dbReference type="Pfam" id="PF21360">
    <property type="entry name" value="PylC-like_N"/>
    <property type="match status" value="1"/>
</dbReference>
<dbReference type="GO" id="GO:0016874">
    <property type="term" value="F:ligase activity"/>
    <property type="evidence" value="ECO:0007669"/>
    <property type="project" value="UniProtKB-KW"/>
</dbReference>
<dbReference type="Proteomes" id="UP000199088">
    <property type="component" value="Unassembled WGS sequence"/>
</dbReference>
<dbReference type="GO" id="GO:0046872">
    <property type="term" value="F:metal ion binding"/>
    <property type="evidence" value="ECO:0007669"/>
    <property type="project" value="InterPro"/>
</dbReference>
<gene>
    <name evidence="7" type="ORF">SAMN05660199_00153</name>
</gene>
<name>A0A1H0BY47_9ACTN</name>
<organism evidence="7 8">
    <name type="scientific">Klenkia soli</name>
    <dbReference type="NCBI Taxonomy" id="1052260"/>
    <lineage>
        <taxon>Bacteria</taxon>
        <taxon>Bacillati</taxon>
        <taxon>Actinomycetota</taxon>
        <taxon>Actinomycetes</taxon>
        <taxon>Geodermatophilales</taxon>
        <taxon>Geodermatophilaceae</taxon>
        <taxon>Klenkia</taxon>
    </lineage>
</organism>
<dbReference type="Pfam" id="PF15632">
    <property type="entry name" value="ATPgrasp_Ter"/>
    <property type="match status" value="1"/>
</dbReference>
<dbReference type="InterPro" id="IPR013815">
    <property type="entry name" value="ATP_grasp_subdomain_1"/>
</dbReference>
<keyword evidence="1" id="KW-0436">Ligase</keyword>
<reference evidence="8" key="1">
    <citation type="submission" date="2016-10" db="EMBL/GenBank/DDBJ databases">
        <authorList>
            <person name="Varghese N."/>
            <person name="Submissions S."/>
        </authorList>
    </citation>
    <scope>NUCLEOTIDE SEQUENCE [LARGE SCALE GENOMIC DNA]</scope>
    <source>
        <strain evidence="8">DSM 45843</strain>
    </source>
</reference>
<keyword evidence="8" id="KW-1185">Reference proteome</keyword>
<sequence>MTLTPTRLPAVPTAQDLLTVASARVDPGSGTVVRQVAAPTPPPPSPRPRGGGAARRPAVLVTGSGGPAGVAVIRRLRALGHRVVAVDADPSAAGGALADVGVTVPRADHPSFVDALVAAAAEHDADALVPTVAEELVALRSAAHWLASAGLHTWLPDAATVDICCDKDLFARHMAAARVPHPAAAGSPAELAVVPGPWVVKPRRGRGSRGVQLLDDAAAVRAAMLADPELVAQTRLTGREFTADALVSRDGELLTAVPRWREETKAGISVKGSTFASAEVTALVAATLAAVRLTGPANVQGFVADDGTVTVMEVNPRFSGGLPLTLAAGADVVGTYLQGIREPHARLPQLFFTPGVRMSRYFAETYSGPDGRPVGDPCAAPAAVRA</sequence>
<keyword evidence="2 4" id="KW-0547">Nucleotide-binding</keyword>
<dbReference type="InterPro" id="IPR036291">
    <property type="entry name" value="NAD(P)-bd_dom_sf"/>
</dbReference>
<dbReference type="OrthoDB" id="24041at2"/>
<evidence type="ECO:0000256" key="2">
    <source>
        <dbReference type="ARBA" id="ARBA00022741"/>
    </source>
</evidence>
<dbReference type="Gene3D" id="3.30.470.20">
    <property type="entry name" value="ATP-grasp fold, B domain"/>
    <property type="match status" value="1"/>
</dbReference>
<dbReference type="PANTHER" id="PTHR43585">
    <property type="entry name" value="FUMIPYRROLE BIOSYNTHESIS PROTEIN C"/>
    <property type="match status" value="1"/>
</dbReference>
<dbReference type="RefSeq" id="WP_091238005.1">
    <property type="nucleotide sequence ID" value="NZ_FNIR01000001.1"/>
</dbReference>
<feature type="region of interest" description="Disordered" evidence="5">
    <location>
        <begin position="32"/>
        <end position="56"/>
    </location>
</feature>
<evidence type="ECO:0000313" key="8">
    <source>
        <dbReference type="Proteomes" id="UP000199088"/>
    </source>
</evidence>
<dbReference type="STRING" id="1052260.SAMN05660199_00153"/>
<evidence type="ECO:0000256" key="1">
    <source>
        <dbReference type="ARBA" id="ARBA00022598"/>
    </source>
</evidence>
<keyword evidence="3 4" id="KW-0067">ATP-binding</keyword>
<evidence type="ECO:0000256" key="3">
    <source>
        <dbReference type="ARBA" id="ARBA00022840"/>
    </source>
</evidence>